<dbReference type="Proteomes" id="UP000479710">
    <property type="component" value="Unassembled WGS sequence"/>
</dbReference>
<proteinExistence type="predicted"/>
<sequence length="69" mass="6844">MTKAGGLRWRRGVEAPAGVAWVEAPELGVAEPGSGVLGWSSGGGVGARGGGDGLWGTRVEALELGVATR</sequence>
<gene>
    <name evidence="1" type="ORF">E2562_013405</name>
</gene>
<comment type="caution">
    <text evidence="1">The sequence shown here is derived from an EMBL/GenBank/DDBJ whole genome shotgun (WGS) entry which is preliminary data.</text>
</comment>
<evidence type="ECO:0008006" key="3">
    <source>
        <dbReference type="Google" id="ProtNLM"/>
    </source>
</evidence>
<organism evidence="1 2">
    <name type="scientific">Oryza meyeriana var. granulata</name>
    <dbReference type="NCBI Taxonomy" id="110450"/>
    <lineage>
        <taxon>Eukaryota</taxon>
        <taxon>Viridiplantae</taxon>
        <taxon>Streptophyta</taxon>
        <taxon>Embryophyta</taxon>
        <taxon>Tracheophyta</taxon>
        <taxon>Spermatophyta</taxon>
        <taxon>Magnoliopsida</taxon>
        <taxon>Liliopsida</taxon>
        <taxon>Poales</taxon>
        <taxon>Poaceae</taxon>
        <taxon>BOP clade</taxon>
        <taxon>Oryzoideae</taxon>
        <taxon>Oryzeae</taxon>
        <taxon>Oryzinae</taxon>
        <taxon>Oryza</taxon>
        <taxon>Oryza meyeriana</taxon>
    </lineage>
</organism>
<evidence type="ECO:0000313" key="1">
    <source>
        <dbReference type="EMBL" id="KAF0921667.1"/>
    </source>
</evidence>
<name>A0A6G1EAA2_9ORYZ</name>
<keyword evidence="2" id="KW-1185">Reference proteome</keyword>
<accession>A0A6G1EAA2</accession>
<dbReference type="EMBL" id="SPHZ02000004">
    <property type="protein sequence ID" value="KAF0921667.1"/>
    <property type="molecule type" value="Genomic_DNA"/>
</dbReference>
<protein>
    <recommendedName>
        <fullName evidence="3">DUF834 domain-containing protein</fullName>
    </recommendedName>
</protein>
<reference evidence="1 2" key="1">
    <citation type="submission" date="2019-11" db="EMBL/GenBank/DDBJ databases">
        <title>Whole genome sequence of Oryza granulata.</title>
        <authorList>
            <person name="Li W."/>
        </authorList>
    </citation>
    <scope>NUCLEOTIDE SEQUENCE [LARGE SCALE GENOMIC DNA]</scope>
    <source>
        <strain evidence="2">cv. Menghai</strain>
        <tissue evidence="1">Leaf</tissue>
    </source>
</reference>
<evidence type="ECO:0000313" key="2">
    <source>
        <dbReference type="Proteomes" id="UP000479710"/>
    </source>
</evidence>
<dbReference type="AlphaFoldDB" id="A0A6G1EAA2"/>